<reference evidence="3 4" key="1">
    <citation type="submission" date="2019-09" db="EMBL/GenBank/DDBJ databases">
        <title>Draft genome sequences of 48 bacterial type strains from the CCUG.</title>
        <authorList>
            <person name="Tunovic T."/>
            <person name="Pineiro-Iglesias B."/>
            <person name="Unosson C."/>
            <person name="Inganas E."/>
            <person name="Ohlen M."/>
            <person name="Cardew S."/>
            <person name="Jensie-Markopoulos S."/>
            <person name="Salva-Serra F."/>
            <person name="Jaen-Luchoro D."/>
            <person name="Karlsson R."/>
            <person name="Svensson-Stadler L."/>
            <person name="Chun J."/>
            <person name="Moore E."/>
        </authorList>
    </citation>
    <scope>NUCLEOTIDE SEQUENCE [LARGE SCALE GENOMIC DNA]</scope>
    <source>
        <strain evidence="3 4">CCUG 30977</strain>
    </source>
</reference>
<evidence type="ECO:0000256" key="1">
    <source>
        <dbReference type="SAM" id="MobiDB-lite"/>
    </source>
</evidence>
<feature type="signal peptide" evidence="2">
    <location>
        <begin position="1"/>
        <end position="40"/>
    </location>
</feature>
<gene>
    <name evidence="3" type="ORF">F7Q92_16280</name>
</gene>
<protein>
    <recommendedName>
        <fullName evidence="5">Spy/CpxP family protein refolding chaperone</fullName>
    </recommendedName>
</protein>
<evidence type="ECO:0000256" key="2">
    <source>
        <dbReference type="SAM" id="SignalP"/>
    </source>
</evidence>
<evidence type="ECO:0000313" key="3">
    <source>
        <dbReference type="EMBL" id="KAB0577480.1"/>
    </source>
</evidence>
<dbReference type="OrthoDB" id="5298564at2"/>
<feature type="chain" id="PRO_5024847588" description="Spy/CpxP family protein refolding chaperone" evidence="2">
    <location>
        <begin position="41"/>
        <end position="213"/>
    </location>
</feature>
<feature type="compositionally biased region" description="Low complexity" evidence="1">
    <location>
        <begin position="47"/>
        <end position="60"/>
    </location>
</feature>
<organism evidence="3 4">
    <name type="scientific">Ideonella dechloratans</name>
    <dbReference type="NCBI Taxonomy" id="36863"/>
    <lineage>
        <taxon>Bacteria</taxon>
        <taxon>Pseudomonadati</taxon>
        <taxon>Pseudomonadota</taxon>
        <taxon>Betaproteobacteria</taxon>
        <taxon>Burkholderiales</taxon>
        <taxon>Sphaerotilaceae</taxon>
        <taxon>Ideonella</taxon>
    </lineage>
</organism>
<dbReference type="InterPro" id="IPR012899">
    <property type="entry name" value="LTXXQ"/>
</dbReference>
<feature type="compositionally biased region" description="Basic and acidic residues" evidence="1">
    <location>
        <begin position="203"/>
        <end position="213"/>
    </location>
</feature>
<proteinExistence type="predicted"/>
<comment type="caution">
    <text evidence="3">The sequence shown here is derived from an EMBL/GenBank/DDBJ whole genome shotgun (WGS) entry which is preliminary data.</text>
</comment>
<name>A0A643FA03_IDEDE</name>
<dbReference type="Proteomes" id="UP000430120">
    <property type="component" value="Unassembled WGS sequence"/>
</dbReference>
<dbReference type="EMBL" id="VZPB01000046">
    <property type="protein sequence ID" value="KAB0577480.1"/>
    <property type="molecule type" value="Genomic_DNA"/>
</dbReference>
<dbReference type="AlphaFoldDB" id="A0A643FA03"/>
<accession>A0A643FA03</accession>
<evidence type="ECO:0000313" key="4">
    <source>
        <dbReference type="Proteomes" id="UP000430120"/>
    </source>
</evidence>
<sequence length="213" mass="23366">MEPITTQPQEIVAMRRLTASPSRRLLPVVAGAALSLGLLAAQAQPASAPAAPQPGTSAPAKGWHHRGERGSFDPVARAQDHLARLKADLKITPDQDKAWQGFATQVTQQAETMKKRFAQRPDPKAEAQMHAPERMARQLAQMQEHLKDMQAMRDRVADLYAVLTPAQQTLADQHFARMGHEMRERMEHGMGRPGPMGPGMDPGPRDGGPDMPR</sequence>
<feature type="region of interest" description="Disordered" evidence="1">
    <location>
        <begin position="47"/>
        <end position="71"/>
    </location>
</feature>
<evidence type="ECO:0008006" key="5">
    <source>
        <dbReference type="Google" id="ProtNLM"/>
    </source>
</evidence>
<keyword evidence="2" id="KW-0732">Signal</keyword>
<dbReference type="GO" id="GO:0042597">
    <property type="term" value="C:periplasmic space"/>
    <property type="evidence" value="ECO:0007669"/>
    <property type="project" value="InterPro"/>
</dbReference>
<dbReference type="Pfam" id="PF07813">
    <property type="entry name" value="LTXXQ"/>
    <property type="match status" value="1"/>
</dbReference>
<keyword evidence="4" id="KW-1185">Reference proteome</keyword>
<feature type="region of interest" description="Disordered" evidence="1">
    <location>
        <begin position="187"/>
        <end position="213"/>
    </location>
</feature>